<dbReference type="InterPro" id="IPR053813">
    <property type="entry name" value="CATSPERD_beta-prop"/>
</dbReference>
<dbReference type="GO" id="GO:0030317">
    <property type="term" value="P:flagellated sperm motility"/>
    <property type="evidence" value="ECO:0007669"/>
    <property type="project" value="TreeGrafter"/>
</dbReference>
<feature type="domain" description="CATSPERD beta-propeller" evidence="5">
    <location>
        <begin position="129"/>
        <end position="212"/>
    </location>
</feature>
<feature type="non-terminal residue" evidence="7">
    <location>
        <position position="1"/>
    </location>
</feature>
<evidence type="ECO:0000256" key="4">
    <source>
        <dbReference type="SAM" id="MobiDB-lite"/>
    </source>
</evidence>
<feature type="domain" description="CATSPERD beta-propeller" evidence="5">
    <location>
        <begin position="17"/>
        <end position="128"/>
    </location>
</feature>
<feature type="domain" description="CATSPERD Ig-like" evidence="6">
    <location>
        <begin position="239"/>
        <end position="353"/>
    </location>
</feature>
<keyword evidence="7" id="KW-0812">Transmembrane</keyword>
<dbReference type="FunCoup" id="L9KK33">
    <property type="interactions" value="14"/>
</dbReference>
<gene>
    <name evidence="7" type="ORF">TREES_T100017135</name>
</gene>
<comment type="similarity">
    <text evidence="1">Belongs to the CATSPERD family.</text>
</comment>
<dbReference type="InterPro" id="IPR028751">
    <property type="entry name" value="CATSPERD/E"/>
</dbReference>
<evidence type="ECO:0000313" key="7">
    <source>
        <dbReference type="EMBL" id="ELW62859.1"/>
    </source>
</evidence>
<dbReference type="PANTHER" id="PTHR33722:SF1">
    <property type="entry name" value="CATION CHANNEL SPERM-ASSOCIATED AUXILIARY SUBUNIT DELTA"/>
    <property type="match status" value="1"/>
</dbReference>
<feature type="compositionally biased region" description="Low complexity" evidence="4">
    <location>
        <begin position="214"/>
        <end position="225"/>
    </location>
</feature>
<evidence type="ECO:0000256" key="3">
    <source>
        <dbReference type="ARBA" id="ARBA00023180"/>
    </source>
</evidence>
<name>L9KK33_TUPCH</name>
<feature type="region of interest" description="Disordered" evidence="4">
    <location>
        <begin position="210"/>
        <end position="234"/>
    </location>
</feature>
<dbReference type="Proteomes" id="UP000011518">
    <property type="component" value="Unassembled WGS sequence"/>
</dbReference>
<sequence length="405" mass="45002">RKVRTGKVLKAKQEVHGDSLYFASRTTHLIRHPCKERVVAYLGRQVFLSTDNFESSLPPLTIPTAMQVGVPQVTSAYFSEAGLLLVINQNVYLYSLDTGTWRASKGIEHPVSHISGGTCCYMGNSFCTAAFAYSDPPLSSSFGVPFAYNESLEVHLPPGHRGILILWSERTLQVSHNTGQLVSPIMVQQGEKTVRPSIFGAGITIHSIATSASPTRQTPPRWRPTASPHTAPAGTVPRIELLEGEFQGQIFTIDMNSELRLSAQVVPRPGATLIPMVKVSNPHALGLQANFYDFGTTWQGNAKYKLDIHLKQQYHWGRSDINFLSSIKQSTISSLTVDIANKEMSCIDIKPLNYMSCHEPNKNNPLQWPEAEYQILGGPTENKIIFEQRNGIYVFLISVVDPYYR</sequence>
<keyword evidence="7" id="KW-0472">Membrane</keyword>
<accession>L9KK33</accession>
<dbReference type="EMBL" id="KB320799">
    <property type="protein sequence ID" value="ELW62859.1"/>
    <property type="molecule type" value="Genomic_DNA"/>
</dbReference>
<dbReference type="GO" id="GO:0048240">
    <property type="term" value="P:sperm capacitation"/>
    <property type="evidence" value="ECO:0007669"/>
    <property type="project" value="TreeGrafter"/>
</dbReference>
<keyword evidence="3" id="KW-0325">Glycoprotein</keyword>
<dbReference type="Pfam" id="PF23747">
    <property type="entry name" value="Ig-like_CATSPERD"/>
    <property type="match status" value="1"/>
</dbReference>
<reference evidence="8" key="1">
    <citation type="submission" date="2012-07" db="EMBL/GenBank/DDBJ databases">
        <title>Genome of the Chinese tree shrew, a rising model animal genetically related to primates.</title>
        <authorList>
            <person name="Zhang G."/>
            <person name="Fan Y."/>
            <person name="Yao Y."/>
            <person name="Huang Z."/>
        </authorList>
    </citation>
    <scope>NUCLEOTIDE SEQUENCE [LARGE SCALE GENOMIC DNA]</scope>
</reference>
<evidence type="ECO:0000259" key="6">
    <source>
        <dbReference type="Pfam" id="PF23747"/>
    </source>
</evidence>
<evidence type="ECO:0000256" key="2">
    <source>
        <dbReference type="ARBA" id="ARBA00022729"/>
    </source>
</evidence>
<dbReference type="GO" id="GO:0036128">
    <property type="term" value="C:CatSper complex"/>
    <property type="evidence" value="ECO:0007669"/>
    <property type="project" value="InterPro"/>
</dbReference>
<dbReference type="GO" id="GO:0097228">
    <property type="term" value="C:sperm principal piece"/>
    <property type="evidence" value="ECO:0007669"/>
    <property type="project" value="TreeGrafter"/>
</dbReference>
<keyword evidence="2" id="KW-0732">Signal</keyword>
<dbReference type="PANTHER" id="PTHR33722">
    <property type="entry name" value="CATION CHANNEL SPERM-ASSOCIATED PROTEIN SUBUNIT DELTA-RELATED"/>
    <property type="match status" value="1"/>
</dbReference>
<dbReference type="Pfam" id="PF15020">
    <property type="entry name" value="Beta-prop_CATSPERD"/>
    <property type="match status" value="2"/>
</dbReference>
<organism evidence="7 8">
    <name type="scientific">Tupaia chinensis</name>
    <name type="common">Chinese tree shrew</name>
    <name type="synonym">Tupaia belangeri chinensis</name>
    <dbReference type="NCBI Taxonomy" id="246437"/>
    <lineage>
        <taxon>Eukaryota</taxon>
        <taxon>Metazoa</taxon>
        <taxon>Chordata</taxon>
        <taxon>Craniata</taxon>
        <taxon>Vertebrata</taxon>
        <taxon>Euteleostomi</taxon>
        <taxon>Mammalia</taxon>
        <taxon>Eutheria</taxon>
        <taxon>Euarchontoglires</taxon>
        <taxon>Scandentia</taxon>
        <taxon>Tupaiidae</taxon>
        <taxon>Tupaia</taxon>
    </lineage>
</organism>
<evidence type="ECO:0000259" key="5">
    <source>
        <dbReference type="Pfam" id="PF15020"/>
    </source>
</evidence>
<evidence type="ECO:0000313" key="8">
    <source>
        <dbReference type="Proteomes" id="UP000011518"/>
    </source>
</evidence>
<dbReference type="STRING" id="246437.L9KK33"/>
<reference evidence="8" key="2">
    <citation type="journal article" date="2013" name="Nat. Commun.">
        <title>Genome of the Chinese tree shrew.</title>
        <authorList>
            <person name="Fan Y."/>
            <person name="Huang Z.Y."/>
            <person name="Cao C.C."/>
            <person name="Chen C.S."/>
            <person name="Chen Y.X."/>
            <person name="Fan D.D."/>
            <person name="He J."/>
            <person name="Hou H.L."/>
            <person name="Hu L."/>
            <person name="Hu X.T."/>
            <person name="Jiang X.T."/>
            <person name="Lai R."/>
            <person name="Lang Y.S."/>
            <person name="Liang B."/>
            <person name="Liao S.G."/>
            <person name="Mu D."/>
            <person name="Ma Y.Y."/>
            <person name="Niu Y.Y."/>
            <person name="Sun X.Q."/>
            <person name="Xia J.Q."/>
            <person name="Xiao J."/>
            <person name="Xiong Z.Q."/>
            <person name="Xu L."/>
            <person name="Yang L."/>
            <person name="Zhang Y."/>
            <person name="Zhao W."/>
            <person name="Zhao X.D."/>
            <person name="Zheng Y.T."/>
            <person name="Zhou J.M."/>
            <person name="Zhu Y.B."/>
            <person name="Zhang G.J."/>
            <person name="Wang J."/>
            <person name="Yao Y.G."/>
        </authorList>
    </citation>
    <scope>NUCLEOTIDE SEQUENCE [LARGE SCALE GENOMIC DNA]</scope>
</reference>
<dbReference type="AlphaFoldDB" id="L9KK33"/>
<evidence type="ECO:0000256" key="1">
    <source>
        <dbReference type="ARBA" id="ARBA00010246"/>
    </source>
</evidence>
<proteinExistence type="inferred from homology"/>
<dbReference type="InParanoid" id="L9KK33"/>
<dbReference type="InterPro" id="IPR055451">
    <property type="entry name" value="Ig-like_CATSPERD"/>
</dbReference>
<keyword evidence="8" id="KW-1185">Reference proteome</keyword>
<protein>
    <submittedName>
        <fullName evidence="7">Transmembrane protein 146</fullName>
    </submittedName>
</protein>